<evidence type="ECO:0000313" key="3">
    <source>
        <dbReference type="EMBL" id="RZS78861.1"/>
    </source>
</evidence>
<dbReference type="RefSeq" id="WP_130361806.1">
    <property type="nucleotide sequence ID" value="NZ_SGXC01000003.1"/>
</dbReference>
<sequence length="121" mass="12460">MNLNRTLNLSLAALACALAASAAAAAAPDKAEPSCFDVEVNGQRAPSYGCLTQKLQPKPAPGKMEGGPGLASEAIVQRASNQLGLFNRAAMANRMGNTFGTSVYPQRPPTPQYGSPIFGAP</sequence>
<feature type="signal peptide" evidence="2">
    <location>
        <begin position="1"/>
        <end position="26"/>
    </location>
</feature>
<evidence type="ECO:0000313" key="4">
    <source>
        <dbReference type="Proteomes" id="UP000292445"/>
    </source>
</evidence>
<reference evidence="3 4" key="1">
    <citation type="submission" date="2019-02" db="EMBL/GenBank/DDBJ databases">
        <title>Genomic Encyclopedia of Type Strains, Phase IV (KMG-IV): sequencing the most valuable type-strain genomes for metagenomic binning, comparative biology and taxonomic classification.</title>
        <authorList>
            <person name="Goeker M."/>
        </authorList>
    </citation>
    <scope>NUCLEOTIDE SEQUENCE [LARGE SCALE GENOMIC DNA]</scope>
    <source>
        <strain evidence="3 4">K24</strain>
    </source>
</reference>
<dbReference type="OrthoDB" id="6025249at2"/>
<proteinExistence type="predicted"/>
<feature type="chain" id="PRO_5020433129" evidence="2">
    <location>
        <begin position="27"/>
        <end position="121"/>
    </location>
</feature>
<evidence type="ECO:0000256" key="1">
    <source>
        <dbReference type="SAM" id="MobiDB-lite"/>
    </source>
</evidence>
<dbReference type="Proteomes" id="UP000292445">
    <property type="component" value="Unassembled WGS sequence"/>
</dbReference>
<name>A0A4Q7NAD3_9BURK</name>
<keyword evidence="4" id="KW-1185">Reference proteome</keyword>
<comment type="caution">
    <text evidence="3">The sequence shown here is derived from an EMBL/GenBank/DDBJ whole genome shotgun (WGS) entry which is preliminary data.</text>
</comment>
<accession>A0A4Q7NAD3</accession>
<protein>
    <submittedName>
        <fullName evidence="3">Uncharacterized protein</fullName>
    </submittedName>
</protein>
<dbReference type="PROSITE" id="PS51257">
    <property type="entry name" value="PROKAR_LIPOPROTEIN"/>
    <property type="match status" value="1"/>
</dbReference>
<keyword evidence="2" id="KW-0732">Signal</keyword>
<dbReference type="AlphaFoldDB" id="A0A4Q7NAD3"/>
<gene>
    <name evidence="3" type="ORF">EV675_5518</name>
</gene>
<dbReference type="EMBL" id="SGXC01000003">
    <property type="protein sequence ID" value="RZS78861.1"/>
    <property type="molecule type" value="Genomic_DNA"/>
</dbReference>
<evidence type="ECO:0000256" key="2">
    <source>
        <dbReference type="SAM" id="SignalP"/>
    </source>
</evidence>
<organism evidence="3 4">
    <name type="scientific">Pigmentiphaga kullae</name>
    <dbReference type="NCBI Taxonomy" id="151784"/>
    <lineage>
        <taxon>Bacteria</taxon>
        <taxon>Pseudomonadati</taxon>
        <taxon>Pseudomonadota</taxon>
        <taxon>Betaproteobacteria</taxon>
        <taxon>Burkholderiales</taxon>
        <taxon>Alcaligenaceae</taxon>
        <taxon>Pigmentiphaga</taxon>
    </lineage>
</organism>
<feature type="region of interest" description="Disordered" evidence="1">
    <location>
        <begin position="99"/>
        <end position="121"/>
    </location>
</feature>